<keyword evidence="2 4" id="KW-0349">Heme</keyword>
<keyword evidence="4" id="KW-0479">Metal-binding</keyword>
<comment type="similarity">
    <text evidence="1 4">Belongs to the cytochrome P450 family.</text>
</comment>
<keyword evidence="4" id="KW-0408">Iron</keyword>
<keyword evidence="7" id="KW-1185">Reference proteome</keyword>
<dbReference type="CDD" id="cd11032">
    <property type="entry name" value="P450_EryK-like"/>
    <property type="match status" value="1"/>
</dbReference>
<name>A0ABS1J6V0_9BACL</name>
<dbReference type="RefSeq" id="WP_201631653.1">
    <property type="nucleotide sequence ID" value="NZ_JAEQNB010000001.1"/>
</dbReference>
<evidence type="ECO:0000256" key="3">
    <source>
        <dbReference type="ARBA" id="ARBA00023033"/>
    </source>
</evidence>
<organism evidence="6 7">
    <name type="scientific">Tumebacillus amylolyticus</name>
    <dbReference type="NCBI Taxonomy" id="2801339"/>
    <lineage>
        <taxon>Bacteria</taxon>
        <taxon>Bacillati</taxon>
        <taxon>Bacillota</taxon>
        <taxon>Bacilli</taxon>
        <taxon>Bacillales</taxon>
        <taxon>Alicyclobacillaceae</taxon>
        <taxon>Tumebacillus</taxon>
    </lineage>
</organism>
<evidence type="ECO:0000256" key="5">
    <source>
        <dbReference type="SAM" id="MobiDB-lite"/>
    </source>
</evidence>
<keyword evidence="3 4" id="KW-0503">Monooxygenase</keyword>
<dbReference type="InterPro" id="IPR001128">
    <property type="entry name" value="Cyt_P450"/>
</dbReference>
<evidence type="ECO:0000256" key="1">
    <source>
        <dbReference type="ARBA" id="ARBA00010617"/>
    </source>
</evidence>
<evidence type="ECO:0000313" key="6">
    <source>
        <dbReference type="EMBL" id="MBL0385989.1"/>
    </source>
</evidence>
<dbReference type="InterPro" id="IPR002397">
    <property type="entry name" value="Cyt_P450_B"/>
</dbReference>
<evidence type="ECO:0000256" key="2">
    <source>
        <dbReference type="ARBA" id="ARBA00022617"/>
    </source>
</evidence>
<dbReference type="PANTHER" id="PTHR46696">
    <property type="entry name" value="P450, PUTATIVE (EUROFUNG)-RELATED"/>
    <property type="match status" value="1"/>
</dbReference>
<dbReference type="Proteomes" id="UP000602284">
    <property type="component" value="Unassembled WGS sequence"/>
</dbReference>
<feature type="compositionally biased region" description="Polar residues" evidence="5">
    <location>
        <begin position="1"/>
        <end position="11"/>
    </location>
</feature>
<evidence type="ECO:0000313" key="7">
    <source>
        <dbReference type="Proteomes" id="UP000602284"/>
    </source>
</evidence>
<feature type="region of interest" description="Disordered" evidence="5">
    <location>
        <begin position="1"/>
        <end position="21"/>
    </location>
</feature>
<dbReference type="Pfam" id="PF00067">
    <property type="entry name" value="p450"/>
    <property type="match status" value="1"/>
</dbReference>
<protein>
    <submittedName>
        <fullName evidence="6">Cytochrome P450</fullName>
    </submittedName>
</protein>
<dbReference type="InterPro" id="IPR036396">
    <property type="entry name" value="Cyt_P450_sf"/>
</dbReference>
<comment type="caution">
    <text evidence="6">The sequence shown here is derived from an EMBL/GenBank/DDBJ whole genome shotgun (WGS) entry which is preliminary data.</text>
</comment>
<dbReference type="SUPFAM" id="SSF48264">
    <property type="entry name" value="Cytochrome P450"/>
    <property type="match status" value="1"/>
</dbReference>
<dbReference type="PROSITE" id="PS00086">
    <property type="entry name" value="CYTOCHROME_P450"/>
    <property type="match status" value="1"/>
</dbReference>
<evidence type="ECO:0000256" key="4">
    <source>
        <dbReference type="RuleBase" id="RU000461"/>
    </source>
</evidence>
<keyword evidence="4" id="KW-0560">Oxidoreductase</keyword>
<dbReference type="PANTHER" id="PTHR46696:SF1">
    <property type="entry name" value="CYTOCHROME P450 YJIB-RELATED"/>
    <property type="match status" value="1"/>
</dbReference>
<gene>
    <name evidence="6" type="ORF">JJB07_04925</name>
</gene>
<proteinExistence type="inferred from homology"/>
<dbReference type="PRINTS" id="PR00359">
    <property type="entry name" value="BP450"/>
</dbReference>
<dbReference type="Gene3D" id="1.10.630.10">
    <property type="entry name" value="Cytochrome P450"/>
    <property type="match status" value="1"/>
</dbReference>
<dbReference type="InterPro" id="IPR017972">
    <property type="entry name" value="Cyt_P450_CS"/>
</dbReference>
<reference evidence="6 7" key="1">
    <citation type="submission" date="2021-01" db="EMBL/GenBank/DDBJ databases">
        <title>Tumebacillus sp. strain ITR2 16S ribosomal RNA gene Genome sequencing and assembly.</title>
        <authorList>
            <person name="Kang M."/>
        </authorList>
    </citation>
    <scope>NUCLEOTIDE SEQUENCE [LARGE SCALE GENOMIC DNA]</scope>
    <source>
        <strain evidence="6 7">ITR2</strain>
    </source>
</reference>
<accession>A0ABS1J6V0</accession>
<dbReference type="EMBL" id="JAEQNB010000001">
    <property type="protein sequence ID" value="MBL0385989.1"/>
    <property type="molecule type" value="Genomic_DNA"/>
</dbReference>
<dbReference type="PRINTS" id="PR00385">
    <property type="entry name" value="P450"/>
</dbReference>
<sequence length="407" mass="46590">MESKQVAQTRGASFIPPLEEFNTEEKRANPFPILKTLRENTPLRFDETYGTWDAFLYEDCVRILKDPKTFSSNFNRDNTNTENIITVDPPRHQDFRELVNGVFTPKAVADVAPRIYEILNFLLDAVQEQGRMNTVYDVAAPLPVMVIAELLGIPTTDRLYFKELSDTLVTGVTDSSEETYKRVQAQRLHARDTLNDYFRQHLQMRKEQPTEDLISVLWYANAEKQVLDEDQILRFLTTLLVAGHETTTNLITAMVRVLSEQPQFQERLLEEPHLIPGFVEETLRFYPSVPRLTRRATMDVELRGQVIREGQLVNVWMASANRDGAKFAHPDVFDPTRHPNAHITFGFGNHFCLGAPLARLEAQIALETILRRLGNIALVEGTKIEPTPYPLFTAVKEYPVTFEGRSI</sequence>